<gene>
    <name evidence="3" type="ORF">CPB84DRAFT_1686074</name>
</gene>
<name>A0A9P5NF21_GYMJU</name>
<evidence type="ECO:0000259" key="2">
    <source>
        <dbReference type="Pfam" id="PF26609"/>
    </source>
</evidence>
<dbReference type="AlphaFoldDB" id="A0A9P5NF21"/>
<reference evidence="3" key="1">
    <citation type="submission" date="2020-11" db="EMBL/GenBank/DDBJ databases">
        <authorList>
            <consortium name="DOE Joint Genome Institute"/>
            <person name="Ahrendt S."/>
            <person name="Riley R."/>
            <person name="Andreopoulos W."/>
            <person name="LaButti K."/>
            <person name="Pangilinan J."/>
            <person name="Ruiz-duenas F.J."/>
            <person name="Barrasa J.M."/>
            <person name="Sanchez-Garcia M."/>
            <person name="Camarero S."/>
            <person name="Miyauchi S."/>
            <person name="Serrano A."/>
            <person name="Linde D."/>
            <person name="Babiker R."/>
            <person name="Drula E."/>
            <person name="Ayuso-Fernandez I."/>
            <person name="Pacheco R."/>
            <person name="Padilla G."/>
            <person name="Ferreira P."/>
            <person name="Barriuso J."/>
            <person name="Kellner H."/>
            <person name="Castanera R."/>
            <person name="Alfaro M."/>
            <person name="Ramirez L."/>
            <person name="Pisabarro A.G."/>
            <person name="Kuo A."/>
            <person name="Tritt A."/>
            <person name="Lipzen A."/>
            <person name="He G."/>
            <person name="Yan M."/>
            <person name="Ng V."/>
            <person name="Cullen D."/>
            <person name="Martin F."/>
            <person name="Rosso M.-N."/>
            <person name="Henrissat B."/>
            <person name="Hibbett D."/>
            <person name="Martinez A.T."/>
            <person name="Grigoriev I.V."/>
        </authorList>
    </citation>
    <scope>NUCLEOTIDE SEQUENCE</scope>
    <source>
        <strain evidence="3">AH 44721</strain>
    </source>
</reference>
<dbReference type="EMBL" id="JADNYJ010000112">
    <property type="protein sequence ID" value="KAF8883883.1"/>
    <property type="molecule type" value="Genomic_DNA"/>
</dbReference>
<proteinExistence type="predicted"/>
<evidence type="ECO:0000256" key="1">
    <source>
        <dbReference type="SAM" id="MobiDB-lite"/>
    </source>
</evidence>
<dbReference type="InterPro" id="IPR058504">
    <property type="entry name" value="DUF8191"/>
</dbReference>
<feature type="region of interest" description="Disordered" evidence="1">
    <location>
        <begin position="222"/>
        <end position="323"/>
    </location>
</feature>
<dbReference type="Proteomes" id="UP000724874">
    <property type="component" value="Unassembled WGS sequence"/>
</dbReference>
<feature type="compositionally biased region" description="Acidic residues" evidence="1">
    <location>
        <begin position="266"/>
        <end position="281"/>
    </location>
</feature>
<sequence>MLSQPDEKGGEDGEEYDELLPTPILGDDNLYFCAECTSEVVDGLCHRCGAEHRYLEDEIFHESSSTVTQAIHPDRVSAPRGTTPLLDVDPLREIPPMESCISQYPVKQGSRENEYWQLIQRGATRLMCETFRLEFSYEAGIYAWADDDIFRDFSGPLMRPGDFWKIQLGRRIELDSDDLDGSAFIEGLLEDALLFPYRGHFSRKLHEKWETVEESPGIWITRIQEDRNMDEDDDYSSTSNDMSDGEDGPDSHHEGSTTVICPNEYDISEDDPEQGSAEIDDGDSKWDSGEENFDELEDDLSEGEDDASTENTSEGPISEDEQALAEEAAYFADFPIRIS</sequence>
<comment type="caution">
    <text evidence="3">The sequence shown here is derived from an EMBL/GenBank/DDBJ whole genome shotgun (WGS) entry which is preliminary data.</text>
</comment>
<accession>A0A9P5NF21</accession>
<keyword evidence="4" id="KW-1185">Reference proteome</keyword>
<evidence type="ECO:0000313" key="4">
    <source>
        <dbReference type="Proteomes" id="UP000724874"/>
    </source>
</evidence>
<feature type="compositionally biased region" description="Acidic residues" evidence="1">
    <location>
        <begin position="289"/>
        <end position="308"/>
    </location>
</feature>
<dbReference type="Pfam" id="PF26609">
    <property type="entry name" value="DUF8191"/>
    <property type="match status" value="1"/>
</dbReference>
<protein>
    <recommendedName>
        <fullName evidence="2">DUF8191 domain-containing protein</fullName>
    </recommendedName>
</protein>
<evidence type="ECO:0000313" key="3">
    <source>
        <dbReference type="EMBL" id="KAF8883883.1"/>
    </source>
</evidence>
<feature type="compositionally biased region" description="Basic and acidic residues" evidence="1">
    <location>
        <begin position="1"/>
        <end position="11"/>
    </location>
</feature>
<feature type="domain" description="DUF8191" evidence="2">
    <location>
        <begin position="118"/>
        <end position="203"/>
    </location>
</feature>
<feature type="region of interest" description="Disordered" evidence="1">
    <location>
        <begin position="1"/>
        <end position="20"/>
    </location>
</feature>
<organism evidence="3 4">
    <name type="scientific">Gymnopilus junonius</name>
    <name type="common">Spectacular rustgill mushroom</name>
    <name type="synonym">Gymnopilus spectabilis subsp. junonius</name>
    <dbReference type="NCBI Taxonomy" id="109634"/>
    <lineage>
        <taxon>Eukaryota</taxon>
        <taxon>Fungi</taxon>
        <taxon>Dikarya</taxon>
        <taxon>Basidiomycota</taxon>
        <taxon>Agaricomycotina</taxon>
        <taxon>Agaricomycetes</taxon>
        <taxon>Agaricomycetidae</taxon>
        <taxon>Agaricales</taxon>
        <taxon>Agaricineae</taxon>
        <taxon>Hymenogastraceae</taxon>
        <taxon>Gymnopilus</taxon>
    </lineage>
</organism>
<dbReference type="OrthoDB" id="3063271at2759"/>